<gene>
    <name evidence="1" type="ORF">ANAPHAGO_00577</name>
</gene>
<dbReference type="EMBL" id="CCXQ01000168">
    <property type="protein sequence ID" value="CEG21107.1"/>
    <property type="molecule type" value="Genomic_DNA"/>
</dbReference>
<evidence type="ECO:0000313" key="1">
    <source>
        <dbReference type="EMBL" id="CEG21107.1"/>
    </source>
</evidence>
<organism evidence="1 2">
    <name type="scientific">Anaplasma phagocytophilum</name>
    <name type="common">Ehrlichia phagocytophila</name>
    <dbReference type="NCBI Taxonomy" id="948"/>
    <lineage>
        <taxon>Bacteria</taxon>
        <taxon>Pseudomonadati</taxon>
        <taxon>Pseudomonadota</taxon>
        <taxon>Alphaproteobacteria</taxon>
        <taxon>Rickettsiales</taxon>
        <taxon>Anaplasmataceae</taxon>
        <taxon>Anaplasma</taxon>
        <taxon>phagocytophilum group</taxon>
    </lineage>
</organism>
<protein>
    <submittedName>
        <fullName evidence="1">Uncharacterized protein</fullName>
    </submittedName>
</protein>
<accession>A0A098EH20</accession>
<sequence>MRTFNSSEHLLFIDSRAEMAFANGRKNDAVLGNLSRI</sequence>
<dbReference type="AlphaFoldDB" id="A0A098EH20"/>
<evidence type="ECO:0000313" key="2">
    <source>
        <dbReference type="Proteomes" id="UP000055047"/>
    </source>
</evidence>
<name>A0A098EH20_ANAPH</name>
<reference evidence="1 2" key="1">
    <citation type="submission" date="2014-09" db="EMBL/GenBank/DDBJ databases">
        <authorList>
            <person name="Loux Valentin"/>
            <person name="Dugat Thibaut"/>
        </authorList>
    </citation>
    <scope>NUCLEOTIDE SEQUENCE [LARGE SCALE GENOMIC DNA]</scope>
    <source>
        <strain evidence="1 2">BOV-10_179</strain>
    </source>
</reference>
<dbReference type="Proteomes" id="UP000055047">
    <property type="component" value="Unassembled WGS sequence"/>
</dbReference>
<proteinExistence type="predicted"/>